<dbReference type="EMBL" id="BOQL01000066">
    <property type="protein sequence ID" value="GIM77110.1"/>
    <property type="molecule type" value="Genomic_DNA"/>
</dbReference>
<dbReference type="PANTHER" id="PTHR43248">
    <property type="entry name" value="2-SUCCINYL-6-HYDROXY-2,4-CYCLOHEXADIENE-1-CARBOXYLATE SYNTHASE"/>
    <property type="match status" value="1"/>
</dbReference>
<dbReference type="SUPFAM" id="SSF53474">
    <property type="entry name" value="alpha/beta-Hydrolases"/>
    <property type="match status" value="1"/>
</dbReference>
<dbReference type="Pfam" id="PF08386">
    <property type="entry name" value="Abhydrolase_4"/>
    <property type="match status" value="1"/>
</dbReference>
<reference evidence="6" key="1">
    <citation type="submission" date="2021-03" db="EMBL/GenBank/DDBJ databases">
        <title>Whole genome shotgun sequence of Actinoplanes auranticolor NBRC 12245.</title>
        <authorList>
            <person name="Komaki H."/>
            <person name="Tamura T."/>
        </authorList>
    </citation>
    <scope>NUCLEOTIDE SEQUENCE</scope>
    <source>
        <strain evidence="6">NBRC 12245</strain>
    </source>
</reference>
<dbReference type="InterPro" id="IPR051601">
    <property type="entry name" value="Serine_prot/Carboxylest_S33"/>
</dbReference>
<dbReference type="AlphaFoldDB" id="A0A919VVX6"/>
<dbReference type="Pfam" id="PF00561">
    <property type="entry name" value="Abhydrolase_1"/>
    <property type="match status" value="1"/>
</dbReference>
<organism evidence="6 7">
    <name type="scientific">Actinoplanes auranticolor</name>
    <dbReference type="NCBI Taxonomy" id="47988"/>
    <lineage>
        <taxon>Bacteria</taxon>
        <taxon>Bacillati</taxon>
        <taxon>Actinomycetota</taxon>
        <taxon>Actinomycetes</taxon>
        <taxon>Micromonosporales</taxon>
        <taxon>Micromonosporaceae</taxon>
        <taxon>Actinoplanes</taxon>
    </lineage>
</organism>
<evidence type="ECO:0000259" key="5">
    <source>
        <dbReference type="Pfam" id="PF08386"/>
    </source>
</evidence>
<evidence type="ECO:0000256" key="1">
    <source>
        <dbReference type="ARBA" id="ARBA00010088"/>
    </source>
</evidence>
<proteinExistence type="inferred from homology"/>
<dbReference type="Proteomes" id="UP000681340">
    <property type="component" value="Unassembled WGS sequence"/>
</dbReference>
<dbReference type="Gene3D" id="3.40.50.1820">
    <property type="entry name" value="alpha/beta hydrolase"/>
    <property type="match status" value="1"/>
</dbReference>
<feature type="domain" description="AB hydrolase-1" evidence="4">
    <location>
        <begin position="89"/>
        <end position="248"/>
    </location>
</feature>
<comment type="caution">
    <text evidence="6">The sequence shown here is derived from an EMBL/GenBank/DDBJ whole genome shotgun (WGS) entry which is preliminary data.</text>
</comment>
<dbReference type="GO" id="GO:0016787">
    <property type="term" value="F:hydrolase activity"/>
    <property type="evidence" value="ECO:0007669"/>
    <property type="project" value="UniProtKB-KW"/>
</dbReference>
<accession>A0A919VVX6</accession>
<gene>
    <name evidence="6" type="ORF">Aau02nite_74220</name>
</gene>
<comment type="similarity">
    <text evidence="1">Belongs to the peptidase S33 family.</text>
</comment>
<keyword evidence="7" id="KW-1185">Reference proteome</keyword>
<evidence type="ECO:0000313" key="7">
    <source>
        <dbReference type="Proteomes" id="UP000681340"/>
    </source>
</evidence>
<dbReference type="InterPro" id="IPR000073">
    <property type="entry name" value="AB_hydrolase_1"/>
</dbReference>
<protein>
    <submittedName>
        <fullName evidence="6">Hydrolase</fullName>
    </submittedName>
</protein>
<evidence type="ECO:0000256" key="2">
    <source>
        <dbReference type="ARBA" id="ARBA00022729"/>
    </source>
</evidence>
<name>A0A919VVX6_9ACTN</name>
<keyword evidence="2" id="KW-0732">Signal</keyword>
<keyword evidence="3 6" id="KW-0378">Hydrolase</keyword>
<dbReference type="PANTHER" id="PTHR43248:SF29">
    <property type="entry name" value="TRIPEPTIDYL AMINOPEPTIDASE"/>
    <property type="match status" value="1"/>
</dbReference>
<sequence>MLMTHPKQWRRGIAVAAVATVTAALVTVPLSPARAAAPVSRVAWAACGDGFECATVPAPLDYDRPRGVQIAVSLVRLPAAGPGRRIGSLLLNPGGPGGSGVDFARAAARSLPAEIQARFDIVGFDPRGIYRSTPLRCFDTYEQAIAVLPPFPYPETPAEERQQRVSDDQLAAACARHGGAILDHMSSADAARDMDLLRELLGDRKLSYLGYSYGSLLGQNYANLFPSRVRALVIDAVVDPVAWATGHGRDARSVPVGTRIASADGARRTLGEFFRLCDAAGPDCAFSGDASRRYAQLAHRLRGDPATIVDPFSGESYPFTYNDLIATTLGALYSPQIWPDLAFFLDAVHEQLTPAVLGQRLATVRAGLGLAARPQEEYPNDVEGSPGVTCSDTVNPRSLVDWQRSADRAEQRYGYFGRIWNWAWSACRSWPRTAGQDRHLGPWTARTAAPVLVVGNYFDPATRYQGAVAAARLLPNSRLLSYAGWGHAAYFIAGNTCVDTKVTRYLLTSRVPAAGTVCRPEGSPFDPAPASALSATAASALTSVVVPEAVRRSFRTAAG</sequence>
<evidence type="ECO:0000313" key="6">
    <source>
        <dbReference type="EMBL" id="GIM77110.1"/>
    </source>
</evidence>
<feature type="domain" description="Peptidase S33 tripeptidyl aminopeptidase-like C-terminal" evidence="5">
    <location>
        <begin position="415"/>
        <end position="518"/>
    </location>
</feature>
<dbReference type="InterPro" id="IPR013595">
    <property type="entry name" value="Pept_S33_TAP-like_C"/>
</dbReference>
<evidence type="ECO:0000259" key="4">
    <source>
        <dbReference type="Pfam" id="PF00561"/>
    </source>
</evidence>
<dbReference type="InterPro" id="IPR029058">
    <property type="entry name" value="AB_hydrolase_fold"/>
</dbReference>
<evidence type="ECO:0000256" key="3">
    <source>
        <dbReference type="ARBA" id="ARBA00022801"/>
    </source>
</evidence>